<dbReference type="InterPro" id="IPR018253">
    <property type="entry name" value="DnaJ_domain_CS"/>
</dbReference>
<evidence type="ECO:0000259" key="6">
    <source>
        <dbReference type="PROSITE" id="PS50076"/>
    </source>
</evidence>
<dbReference type="Gene3D" id="3.30.160.60">
    <property type="entry name" value="Classic Zinc Finger"/>
    <property type="match status" value="1"/>
</dbReference>
<feature type="compositionally biased region" description="Acidic residues" evidence="5">
    <location>
        <begin position="369"/>
        <end position="383"/>
    </location>
</feature>
<dbReference type="InterPro" id="IPR036869">
    <property type="entry name" value="J_dom_sf"/>
</dbReference>
<dbReference type="Pfam" id="PF00226">
    <property type="entry name" value="DnaJ"/>
    <property type="match status" value="1"/>
</dbReference>
<feature type="compositionally biased region" description="Polar residues" evidence="5">
    <location>
        <begin position="452"/>
        <end position="467"/>
    </location>
</feature>
<dbReference type="SUPFAM" id="SSF46565">
    <property type="entry name" value="Chaperone J-domain"/>
    <property type="match status" value="1"/>
</dbReference>
<dbReference type="Proteomes" id="UP001296104">
    <property type="component" value="Unassembled WGS sequence"/>
</dbReference>
<accession>A0AAI8YZK4</accession>
<dbReference type="AlphaFoldDB" id="A0AAI8YZK4"/>
<dbReference type="PANTHER" id="PTHR44029">
    <property type="entry name" value="DNAJ HOMOLOG SUBFAMILY C MEMBER 21"/>
    <property type="match status" value="1"/>
</dbReference>
<feature type="region of interest" description="Disordered" evidence="5">
    <location>
        <begin position="326"/>
        <end position="502"/>
    </location>
</feature>
<comment type="caution">
    <text evidence="8">The sequence shown here is derived from an EMBL/GenBank/DDBJ whole genome shotgun (WGS) entry which is preliminary data.</text>
</comment>
<feature type="domain" description="J" evidence="6">
    <location>
        <begin position="22"/>
        <end position="88"/>
    </location>
</feature>
<dbReference type="Gene3D" id="1.10.287.110">
    <property type="entry name" value="DnaJ domain"/>
    <property type="match status" value="1"/>
</dbReference>
<dbReference type="Pfam" id="PF21884">
    <property type="entry name" value="ZUO1-like_ZHD"/>
    <property type="match status" value="1"/>
</dbReference>
<dbReference type="CDD" id="cd06257">
    <property type="entry name" value="DnaJ"/>
    <property type="match status" value="1"/>
</dbReference>
<dbReference type="SUPFAM" id="SSF57667">
    <property type="entry name" value="beta-beta-alpha zinc fingers"/>
    <property type="match status" value="1"/>
</dbReference>
<dbReference type="PROSITE" id="PS50076">
    <property type="entry name" value="DNAJ_2"/>
    <property type="match status" value="1"/>
</dbReference>
<dbReference type="SMART" id="SM00355">
    <property type="entry name" value="ZnF_C2H2"/>
    <property type="match status" value="2"/>
</dbReference>
<dbReference type="PROSITE" id="PS00636">
    <property type="entry name" value="DNAJ_1"/>
    <property type="match status" value="1"/>
</dbReference>
<gene>
    <name evidence="8" type="ORF">LECACI_7A004854</name>
</gene>
<evidence type="ECO:0000256" key="2">
    <source>
        <dbReference type="ARBA" id="ARBA00022771"/>
    </source>
</evidence>
<keyword evidence="3" id="KW-0862">Zinc</keyword>
<organism evidence="8 9">
    <name type="scientific">Lecanosticta acicola</name>
    <dbReference type="NCBI Taxonomy" id="111012"/>
    <lineage>
        <taxon>Eukaryota</taxon>
        <taxon>Fungi</taxon>
        <taxon>Dikarya</taxon>
        <taxon>Ascomycota</taxon>
        <taxon>Pezizomycotina</taxon>
        <taxon>Dothideomycetes</taxon>
        <taxon>Dothideomycetidae</taxon>
        <taxon>Mycosphaerellales</taxon>
        <taxon>Mycosphaerellaceae</taxon>
        <taxon>Lecanosticta</taxon>
    </lineage>
</organism>
<keyword evidence="1" id="KW-0479">Metal-binding</keyword>
<dbReference type="InterPro" id="IPR003604">
    <property type="entry name" value="Matrin/U1-like-C_Znf_C2H2"/>
</dbReference>
<feature type="compositionally biased region" description="Acidic residues" evidence="5">
    <location>
        <begin position="403"/>
        <end position="425"/>
    </location>
</feature>
<evidence type="ECO:0000256" key="4">
    <source>
        <dbReference type="PROSITE-ProRule" id="PRU00042"/>
    </source>
</evidence>
<feature type="compositionally biased region" description="Acidic residues" evidence="5">
    <location>
        <begin position="439"/>
        <end position="450"/>
    </location>
</feature>
<dbReference type="GO" id="GO:0005737">
    <property type="term" value="C:cytoplasm"/>
    <property type="evidence" value="ECO:0007669"/>
    <property type="project" value="TreeGrafter"/>
</dbReference>
<dbReference type="SMART" id="SM00271">
    <property type="entry name" value="DnaJ"/>
    <property type="match status" value="1"/>
</dbReference>
<feature type="region of interest" description="Disordered" evidence="5">
    <location>
        <begin position="544"/>
        <end position="563"/>
    </location>
</feature>
<keyword evidence="2 4" id="KW-0863">Zinc-finger</keyword>
<evidence type="ECO:0000313" key="8">
    <source>
        <dbReference type="EMBL" id="CAK4023080.1"/>
    </source>
</evidence>
<dbReference type="InterPro" id="IPR051964">
    <property type="entry name" value="Chaperone_stress_response"/>
</dbReference>
<evidence type="ECO:0000313" key="9">
    <source>
        <dbReference type="Proteomes" id="UP001296104"/>
    </source>
</evidence>
<dbReference type="InterPro" id="IPR036236">
    <property type="entry name" value="Znf_C2H2_sf"/>
</dbReference>
<dbReference type="PRINTS" id="PR00625">
    <property type="entry name" value="JDOMAIN"/>
</dbReference>
<dbReference type="SMART" id="SM00451">
    <property type="entry name" value="ZnF_U1"/>
    <property type="match status" value="1"/>
</dbReference>
<dbReference type="InterPro" id="IPR054076">
    <property type="entry name" value="ZUO1-like_ZHD"/>
</dbReference>
<dbReference type="PROSITE" id="PS50157">
    <property type="entry name" value="ZINC_FINGER_C2H2_2"/>
    <property type="match status" value="1"/>
</dbReference>
<reference evidence="8" key="1">
    <citation type="submission" date="2023-11" db="EMBL/GenBank/DDBJ databases">
        <authorList>
            <person name="Alioto T."/>
            <person name="Alioto T."/>
            <person name="Gomez Garrido J."/>
        </authorList>
    </citation>
    <scope>NUCLEOTIDE SEQUENCE</scope>
</reference>
<dbReference type="Pfam" id="PF12171">
    <property type="entry name" value="zf-C2H2_jaz"/>
    <property type="match status" value="1"/>
</dbReference>
<sequence length="563" mass="62964">MGQSHSSANDAAGSADQDVKTSYYVLLGIERAATEEEIKKAYRRKALELHPDRNYGNEEAATKTFAEVQAAYEVLSDPQERGWYDSHESAILRGDDGGEPDAPTYENVRVTTADDLARLVRKFNSNVEFSDSPSGFFGYIRETFEQLAKEEEIAANWEDVDVLEYPSFGHKDDQYDDVVKRFYSAWSGFSTVKSFAWRDKYRLSEAPDRWYRRRMEQENQRLRKEGKQEFTEAVRSLVAFVRKRDPRYVPNTQSEAERQKTLRDAAASQAARARAANAAKLATEDVPEWTKVRDPEELEESEEEEEDEEVFECVACDKIFKSERQWEAHEKSKKHQKAVKALQHKMRKQNAHLDLEEEGVSSGITIPDTADEEEQRELDDLVAEVDGHDALHSSAGQAHEEELASEGDADQDIDDVNNTAEDDAREGDTKTPGQSSEKSEDESNSEDEDYASLSTIQARMSSATLDTPPTAASEISADDTQLKTLADGDQPSKSKMGKAAQKRAKKAAAAANQVEAGHKCQLCHEEFPSRTRLFAHIEEEGHAALKSATSSGGGGKKKGKGKR</sequence>
<dbReference type="EMBL" id="CAVMBE010000028">
    <property type="protein sequence ID" value="CAK4023080.1"/>
    <property type="molecule type" value="Genomic_DNA"/>
</dbReference>
<proteinExistence type="predicted"/>
<feature type="domain" description="C2H2-type" evidence="7">
    <location>
        <begin position="518"/>
        <end position="547"/>
    </location>
</feature>
<name>A0AAI8YZK4_9PEZI</name>
<protein>
    <submittedName>
        <fullName evidence="8">DnaJ homolog subfamily C member 21-like</fullName>
    </submittedName>
</protein>
<dbReference type="InterPro" id="IPR022755">
    <property type="entry name" value="Znf_C2H2_jaz"/>
</dbReference>
<feature type="compositionally biased region" description="Basic residues" evidence="5">
    <location>
        <begin position="331"/>
        <end position="350"/>
    </location>
</feature>
<evidence type="ECO:0000259" key="7">
    <source>
        <dbReference type="PROSITE" id="PS50157"/>
    </source>
</evidence>
<dbReference type="PANTHER" id="PTHR44029:SF1">
    <property type="entry name" value="DNAJ HOMOLOG SUBFAMILY C MEMBER 21"/>
    <property type="match status" value="1"/>
</dbReference>
<dbReference type="GO" id="GO:0003676">
    <property type="term" value="F:nucleic acid binding"/>
    <property type="evidence" value="ECO:0007669"/>
    <property type="project" value="InterPro"/>
</dbReference>
<keyword evidence="9" id="KW-1185">Reference proteome</keyword>
<evidence type="ECO:0000256" key="1">
    <source>
        <dbReference type="ARBA" id="ARBA00022723"/>
    </source>
</evidence>
<dbReference type="InterPro" id="IPR001623">
    <property type="entry name" value="DnaJ_domain"/>
</dbReference>
<dbReference type="PROSITE" id="PS00028">
    <property type="entry name" value="ZINC_FINGER_C2H2_1"/>
    <property type="match status" value="2"/>
</dbReference>
<evidence type="ECO:0000256" key="3">
    <source>
        <dbReference type="ARBA" id="ARBA00022833"/>
    </source>
</evidence>
<dbReference type="InterPro" id="IPR013087">
    <property type="entry name" value="Znf_C2H2_type"/>
</dbReference>
<dbReference type="GO" id="GO:0008270">
    <property type="term" value="F:zinc ion binding"/>
    <property type="evidence" value="ECO:0007669"/>
    <property type="project" value="UniProtKB-KW"/>
</dbReference>
<evidence type="ECO:0000256" key="5">
    <source>
        <dbReference type="SAM" id="MobiDB-lite"/>
    </source>
</evidence>